<dbReference type="EMBL" id="CADCTL010000288">
    <property type="protein sequence ID" value="CAA9282356.1"/>
    <property type="molecule type" value="Genomic_DNA"/>
</dbReference>
<feature type="domain" description="Galactofuranosyltransferase-2 C-terminal" evidence="2">
    <location>
        <begin position="17"/>
        <end position="117"/>
    </location>
</feature>
<sequence>PRDRRLPRDPRALPGFASRLAWAVLRNWAMPSGRAATPVRVEHRDLVWFRVARLDHVVVETHLEDRFPVYRRSPAAFRRQLAQGARLLLRIACDGDRVARSWRRAHPKLTGTAFWRSYLGLSGDAAEPVAGMPAKPQHTPSEAAKGQRRDDS</sequence>
<feature type="non-terminal residue" evidence="3">
    <location>
        <position position="1"/>
    </location>
</feature>
<dbReference type="Pfam" id="PF19320">
    <property type="entry name" value="GlfT2_domain3"/>
    <property type="match status" value="1"/>
</dbReference>
<gene>
    <name evidence="3" type="ORF">AVDCRST_MAG04-3821</name>
</gene>
<evidence type="ECO:0000313" key="3">
    <source>
        <dbReference type="EMBL" id="CAA9282356.1"/>
    </source>
</evidence>
<feature type="region of interest" description="Disordered" evidence="1">
    <location>
        <begin position="126"/>
        <end position="152"/>
    </location>
</feature>
<dbReference type="InterPro" id="IPR045699">
    <property type="entry name" value="GlfT2_C"/>
</dbReference>
<evidence type="ECO:0000259" key="2">
    <source>
        <dbReference type="Pfam" id="PF19320"/>
    </source>
</evidence>
<proteinExistence type="predicted"/>
<protein>
    <recommendedName>
        <fullName evidence="2">Galactofuranosyltransferase-2 C-terminal domain-containing protein</fullName>
    </recommendedName>
</protein>
<reference evidence="3" key="1">
    <citation type="submission" date="2020-02" db="EMBL/GenBank/DDBJ databases">
        <authorList>
            <person name="Meier V. D."/>
        </authorList>
    </citation>
    <scope>NUCLEOTIDE SEQUENCE</scope>
    <source>
        <strain evidence="3">AVDCRST_MAG04</strain>
    </source>
</reference>
<evidence type="ECO:0000256" key="1">
    <source>
        <dbReference type="SAM" id="MobiDB-lite"/>
    </source>
</evidence>
<organism evidence="3">
    <name type="scientific">uncultured Acetobacteraceae bacterium</name>
    <dbReference type="NCBI Taxonomy" id="169975"/>
    <lineage>
        <taxon>Bacteria</taxon>
        <taxon>Pseudomonadati</taxon>
        <taxon>Pseudomonadota</taxon>
        <taxon>Alphaproteobacteria</taxon>
        <taxon>Acetobacterales</taxon>
        <taxon>Acetobacteraceae</taxon>
        <taxon>environmental samples</taxon>
    </lineage>
</organism>
<accession>A0A6J4JMG2</accession>
<dbReference type="AlphaFoldDB" id="A0A6J4JMG2"/>
<name>A0A6J4JMG2_9PROT</name>